<feature type="domain" description="Phospholipase A2-like" evidence="2">
    <location>
        <begin position="4"/>
        <end position="74"/>
    </location>
</feature>
<feature type="region of interest" description="Disordered" evidence="1">
    <location>
        <begin position="94"/>
        <end position="127"/>
    </location>
</feature>
<organism evidence="3">
    <name type="scientific">Parvoviridae sp</name>
    <dbReference type="NCBI Taxonomy" id="1940570"/>
    <lineage>
        <taxon>Viruses</taxon>
        <taxon>Monodnaviria</taxon>
        <taxon>Shotokuvirae</taxon>
        <taxon>Cossaviricota</taxon>
        <taxon>Quintoviricetes</taxon>
        <taxon>Piccovirales</taxon>
        <taxon>Parvoviridae</taxon>
    </lineage>
</organism>
<dbReference type="InterPro" id="IPR013607">
    <property type="entry name" value="Phospholipase_A2-like"/>
</dbReference>
<evidence type="ECO:0000313" key="3">
    <source>
        <dbReference type="EMBL" id="QKE54998.1"/>
    </source>
</evidence>
<name>A0A7D3QKG6_9VIRU</name>
<evidence type="ECO:0000259" key="2">
    <source>
        <dbReference type="Pfam" id="PF08398"/>
    </source>
</evidence>
<sequence length="588" mass="64589">MVRKGITLPGYKYVGPFNSLDNGQPVNALDAAAREHDINYGDPNINTMDADEALAHQAGESDTYAGTMVQGIMGLKSYLDPMSLMDNILRTEPMDESGTPGPSAPCLPGEAPAAGGDTNNLRGGGGGVSSGGMAGYVPKLSATHVPPYTRTFKHRHEYTIWNKQSQPWSYVTVGSPADATVGYGRGSDYFSFMDRSFAFYLNNRQMEQFLRTAVAFRPVSAGWSIKDSQVYVHNLQDGTLKYANYQNVNPKIYVLQDENIIPPINRLGVDALESTAAAPVPTIDDVAMLEHMQSAKCSSVLMPRVYHQYNYATTQAVPVGTGIVGQTPDHMGVIYSDGDATHDFEFRCLDSIIAQDMVGFERSVQTWQYPIRNPKRLFYQGRGYQAPPIATQQTQQTPAGCEWVDMGSCVANAFSDLSFALFPVGPVIEKHYAQMNPITNCADAAGMNRGTPPVQFKVEDIKAPDGTYQHVSVKFVIESYITMEIYDDTCSVGLALDGSRNFVSDMYLKGVNRFTGVNFALGNNVHDWNSITTPANYTVLKDNIPNYTGTSTATTVVPRYVQDTGARINTTFNKDEKNAKEKIKYQNY</sequence>
<dbReference type="EMBL" id="MT138331">
    <property type="protein sequence ID" value="QKE54998.1"/>
    <property type="molecule type" value="Genomic_DNA"/>
</dbReference>
<protein>
    <submittedName>
        <fullName evidence="3">Capsid protein</fullName>
    </submittedName>
</protein>
<accession>A0A7D3QKG6</accession>
<proteinExistence type="predicted"/>
<dbReference type="GO" id="GO:0005198">
    <property type="term" value="F:structural molecule activity"/>
    <property type="evidence" value="ECO:0007669"/>
    <property type="project" value="InterPro"/>
</dbReference>
<reference evidence="3" key="1">
    <citation type="submission" date="2020-01" db="EMBL/GenBank/DDBJ databases">
        <title>Viral genomes from wild and zoo birds in China.</title>
        <authorList>
            <person name="Dai Z."/>
            <person name="Shan L.T."/>
            <person name="Yang X.S."/>
        </authorList>
    </citation>
    <scope>NUCLEOTIDE SEQUENCE</scope>
    <source>
        <strain evidence="3">Zftwig05par1</strain>
    </source>
</reference>
<evidence type="ECO:0000256" key="1">
    <source>
        <dbReference type="SAM" id="MobiDB-lite"/>
    </source>
</evidence>
<dbReference type="Pfam" id="PF08398">
    <property type="entry name" value="Phospholip_A2_4"/>
    <property type="match status" value="1"/>
</dbReference>